<dbReference type="RefSeq" id="WP_147186226.1">
    <property type="nucleotide sequence ID" value="NZ_CP042382.1"/>
</dbReference>
<dbReference type="Pfam" id="PF02021">
    <property type="entry name" value="UPF0102"/>
    <property type="match status" value="1"/>
</dbReference>
<evidence type="ECO:0000256" key="1">
    <source>
        <dbReference type="ARBA" id="ARBA00006738"/>
    </source>
</evidence>
<dbReference type="GO" id="GO:0003676">
    <property type="term" value="F:nucleic acid binding"/>
    <property type="evidence" value="ECO:0007669"/>
    <property type="project" value="InterPro"/>
</dbReference>
<dbReference type="InterPro" id="IPR003509">
    <property type="entry name" value="UPF0102_YraN-like"/>
</dbReference>
<comment type="similarity">
    <text evidence="1 2">Belongs to the UPF0102 family.</text>
</comment>
<dbReference type="NCBIfam" id="TIGR00252">
    <property type="entry name" value="YraN family protein"/>
    <property type="match status" value="1"/>
</dbReference>
<dbReference type="EMBL" id="CP042382">
    <property type="protein sequence ID" value="QEA40965.1"/>
    <property type="molecule type" value="Genomic_DNA"/>
</dbReference>
<dbReference type="PANTHER" id="PTHR34039">
    <property type="entry name" value="UPF0102 PROTEIN YRAN"/>
    <property type="match status" value="1"/>
</dbReference>
<organism evidence="3 4">
    <name type="scientific">Pistricoccus aurantiacus</name>
    <dbReference type="NCBI Taxonomy" id="1883414"/>
    <lineage>
        <taxon>Bacteria</taxon>
        <taxon>Pseudomonadati</taxon>
        <taxon>Pseudomonadota</taxon>
        <taxon>Gammaproteobacteria</taxon>
        <taxon>Oceanospirillales</taxon>
        <taxon>Halomonadaceae</taxon>
        <taxon>Pistricoccus</taxon>
    </lineage>
</organism>
<accession>A0A5B8SZM5</accession>
<reference evidence="3 4" key="1">
    <citation type="submission" date="2019-06" db="EMBL/GenBank/DDBJ databases">
        <title>Genome analyses of bacteria isolated from kimchi.</title>
        <authorList>
            <person name="Lee S."/>
            <person name="Ahn S."/>
            <person name="Roh S."/>
        </authorList>
    </citation>
    <scope>NUCLEOTIDE SEQUENCE [LARGE SCALE GENOMIC DNA]</scope>
    <source>
        <strain evidence="3 4">CBA4606</strain>
    </source>
</reference>
<dbReference type="CDD" id="cd20736">
    <property type="entry name" value="PoNe_Nuclease"/>
    <property type="match status" value="1"/>
</dbReference>
<dbReference type="NCBIfam" id="NF009150">
    <property type="entry name" value="PRK12497.1-3"/>
    <property type="match status" value="1"/>
</dbReference>
<evidence type="ECO:0000256" key="2">
    <source>
        <dbReference type="HAMAP-Rule" id="MF_00048"/>
    </source>
</evidence>
<dbReference type="Proteomes" id="UP000321272">
    <property type="component" value="Chromosome"/>
</dbReference>
<dbReference type="AlphaFoldDB" id="A0A5B8SZM5"/>
<keyword evidence="4" id="KW-1185">Reference proteome</keyword>
<evidence type="ECO:0000313" key="3">
    <source>
        <dbReference type="EMBL" id="QEA40965.1"/>
    </source>
</evidence>
<proteinExistence type="inferred from homology"/>
<dbReference type="PANTHER" id="PTHR34039:SF1">
    <property type="entry name" value="UPF0102 PROTEIN YRAN"/>
    <property type="match status" value="1"/>
</dbReference>
<dbReference type="HAMAP" id="MF_00048">
    <property type="entry name" value="UPF0102"/>
    <property type="match status" value="1"/>
</dbReference>
<dbReference type="SUPFAM" id="SSF52980">
    <property type="entry name" value="Restriction endonuclease-like"/>
    <property type="match status" value="1"/>
</dbReference>
<dbReference type="OrthoDB" id="9794876at2"/>
<dbReference type="InterPro" id="IPR011856">
    <property type="entry name" value="tRNA_endonuc-like_dom_sf"/>
</dbReference>
<dbReference type="Gene3D" id="3.40.1350.10">
    <property type="match status" value="1"/>
</dbReference>
<sequence>MKPLSPGPQDARRRGATVETLAGEWLEQKGLTLIARNQQAKGGEIDLVMRDGETLVFVEIRHRADTRHGHPLETVNVTKQRRLVKAARFYLARERLSCPCRFDVVAVLGRLPNLDYFWVKAAFDAY</sequence>
<protein>
    <recommendedName>
        <fullName evidence="2">UPF0102 protein FGL86_14645</fullName>
    </recommendedName>
</protein>
<name>A0A5B8SZM5_9GAMM</name>
<dbReference type="KEGG" id="paur:FGL86_14645"/>
<dbReference type="InterPro" id="IPR011335">
    <property type="entry name" value="Restrct_endonuc-II-like"/>
</dbReference>
<evidence type="ECO:0000313" key="4">
    <source>
        <dbReference type="Proteomes" id="UP000321272"/>
    </source>
</evidence>
<gene>
    <name evidence="3" type="ORF">FGL86_14645</name>
</gene>